<dbReference type="Proteomes" id="UP000184368">
    <property type="component" value="Unassembled WGS sequence"/>
</dbReference>
<protein>
    <recommendedName>
        <fullName evidence="2">3-keto-alpha-glucoside-1,2-lyase/3-keto-2-hydroxy-glucal hydratase domain-containing protein</fullName>
    </recommendedName>
</protein>
<proteinExistence type="predicted"/>
<dbReference type="EMBL" id="FQUO01000005">
    <property type="protein sequence ID" value="SHF18694.1"/>
    <property type="molecule type" value="Genomic_DNA"/>
</dbReference>
<keyword evidence="1" id="KW-0732">Signal</keyword>
<sequence>MRQFYLLLSLLLLTVFDSAAKSPTADSVSIEGRWDITIDMNGKPRPSWLEVRHSGNHSLVGSFVGVAGSARPVAQVHYTGGKFSFTIPPQWEGGNGNLVLEGAAKGAGLAGTITFPDGKQYPWTAERAPLLKRTKAPVWGTPIRLFNGRDLTGWKAMGENQWVVKNGILTSPRSGANLATEASFTDFKLHIEFRYPAGSNSGVYLRGRHEVQIEDNRGMEPFLGGFAAVYGFIAPSEQTAKAPGEWQSYDITLVGRMLTLVANGKTVICNREIPGITGGALDSREGEPGPLYIQGDHGPIEYRNIVLTPAK</sequence>
<organism evidence="3 4">
    <name type="scientific">Cnuella takakiae</name>
    <dbReference type="NCBI Taxonomy" id="1302690"/>
    <lineage>
        <taxon>Bacteria</taxon>
        <taxon>Pseudomonadati</taxon>
        <taxon>Bacteroidota</taxon>
        <taxon>Chitinophagia</taxon>
        <taxon>Chitinophagales</taxon>
        <taxon>Chitinophagaceae</taxon>
        <taxon>Cnuella</taxon>
    </lineage>
</organism>
<dbReference type="GO" id="GO:0016787">
    <property type="term" value="F:hydrolase activity"/>
    <property type="evidence" value="ECO:0007669"/>
    <property type="project" value="InterPro"/>
</dbReference>
<accession>A0A1M4ZL18</accession>
<evidence type="ECO:0000259" key="2">
    <source>
        <dbReference type="Pfam" id="PF06439"/>
    </source>
</evidence>
<feature type="domain" description="3-keto-alpha-glucoside-1,2-lyase/3-keto-2-hydroxy-glucal hydratase" evidence="2">
    <location>
        <begin position="143"/>
        <end position="307"/>
    </location>
</feature>
<evidence type="ECO:0000313" key="3">
    <source>
        <dbReference type="EMBL" id="SHF18694.1"/>
    </source>
</evidence>
<dbReference type="STRING" id="1302690.BUE76_21510"/>
<dbReference type="Gene3D" id="2.60.120.560">
    <property type="entry name" value="Exo-inulinase, domain 1"/>
    <property type="match status" value="1"/>
</dbReference>
<name>A0A1M4ZL18_9BACT</name>
<feature type="signal peptide" evidence="1">
    <location>
        <begin position="1"/>
        <end position="20"/>
    </location>
</feature>
<dbReference type="RefSeq" id="WP_073042082.1">
    <property type="nucleotide sequence ID" value="NZ_FQUO01000005.1"/>
</dbReference>
<dbReference type="OrthoDB" id="190957at2"/>
<feature type="chain" id="PRO_5013245734" description="3-keto-alpha-glucoside-1,2-lyase/3-keto-2-hydroxy-glucal hydratase domain-containing protein" evidence="1">
    <location>
        <begin position="21"/>
        <end position="311"/>
    </location>
</feature>
<dbReference type="InterPro" id="IPR010496">
    <property type="entry name" value="AL/BT2_dom"/>
</dbReference>
<dbReference type="AlphaFoldDB" id="A0A1M4ZL18"/>
<gene>
    <name evidence="3" type="ORF">SAMN05444008_105263</name>
</gene>
<evidence type="ECO:0000313" key="4">
    <source>
        <dbReference type="Proteomes" id="UP000184368"/>
    </source>
</evidence>
<reference evidence="3 4" key="1">
    <citation type="submission" date="2016-11" db="EMBL/GenBank/DDBJ databases">
        <authorList>
            <person name="Jaros S."/>
            <person name="Januszkiewicz K."/>
            <person name="Wedrychowicz H."/>
        </authorList>
    </citation>
    <scope>NUCLEOTIDE SEQUENCE [LARGE SCALE GENOMIC DNA]</scope>
    <source>
        <strain evidence="3 4">DSM 26897</strain>
    </source>
</reference>
<dbReference type="Pfam" id="PF06439">
    <property type="entry name" value="3keto-disac_hyd"/>
    <property type="match status" value="1"/>
</dbReference>
<evidence type="ECO:0000256" key="1">
    <source>
        <dbReference type="SAM" id="SignalP"/>
    </source>
</evidence>
<keyword evidence="4" id="KW-1185">Reference proteome</keyword>